<dbReference type="STRING" id="1250231.SAMN04488552_0811"/>
<dbReference type="Gene3D" id="2.60.40.3140">
    <property type="match status" value="1"/>
</dbReference>
<dbReference type="RefSeq" id="WP_089661390.1">
    <property type="nucleotide sequence ID" value="NZ_LT629745.1"/>
</dbReference>
<evidence type="ECO:0000313" key="2">
    <source>
        <dbReference type="Proteomes" id="UP000198858"/>
    </source>
</evidence>
<proteinExistence type="predicted"/>
<dbReference type="EMBL" id="LT629745">
    <property type="protein sequence ID" value="SDR74136.1"/>
    <property type="molecule type" value="Genomic_DNA"/>
</dbReference>
<gene>
    <name evidence="1" type="ORF">SAMN04488552_0811</name>
</gene>
<dbReference type="Gene3D" id="2.60.120.1130">
    <property type="match status" value="1"/>
</dbReference>
<evidence type="ECO:0000313" key="1">
    <source>
        <dbReference type="EMBL" id="SDR74136.1"/>
    </source>
</evidence>
<reference evidence="1 2" key="1">
    <citation type="submission" date="2016-10" db="EMBL/GenBank/DDBJ databases">
        <authorList>
            <person name="Varghese N."/>
            <person name="Submissions S."/>
        </authorList>
    </citation>
    <scope>NUCLEOTIDE SEQUENCE [LARGE SCALE GENOMIC DNA]</scope>
    <source>
        <strain evidence="1 2">Mar_2010_102</strain>
    </source>
</reference>
<dbReference type="AlphaFoldDB" id="A0A1H1LI01"/>
<name>A0A1H1LI01_9FLAO</name>
<keyword evidence="2" id="KW-1185">Reference proteome</keyword>
<dbReference type="Proteomes" id="UP000198858">
    <property type="component" value="Chromosome I"/>
</dbReference>
<sequence length="684" mass="79406">MRQIYLTTTILFFIVFQINSQNYKFGKVSEEEVLQKEHPIKKDANAAVLFRSQKVYYDYDKNNGFRLITEVQERIKIYSKEGFDWATKEIRKYTGKSDEDDLTSLKGYTYNLIDGKLEEEKLKNDEVFEEEKSKYWTVTKFTMPAVTEGSVIEYTYKIKSPYIGSIGKLPLQYNIPIDRLEVDVKIPEYFYFSKYQNMRSPLQYKLEESTKRDSYSFSTMNRNSSRHVVKQTRENTKIEFTNYIYSINENDIPALKKESHVENLHTYAAFIDWELQYTKFPNSTIQNYSQTWEDVTKSIYNDLGVGQELKRDGFYDEEIDLLLSGISDPRMKAEKIFAFVKQKVKWNDYVGFYPDNGTKKAFKEGSGNTGDINLLLISMLKYANLDAQPVLLSTPSNGIPLFPTRDGFNYVVAGLRIDGNLLLMDATDPNAGIGELPKRARNWQGRLIKEGGESSWINLMPDYISENSLRMNIKFEGSTAIGRNYRNYNGLFAKEFREEHSKPEQNNNVEERLEFVPDIEISEYKVENKENLGAEIIEKFEFKLPSATDVIGDKIYLKPLLFEAIQENPFKDETRSYPVFYDYPEVKKYLINIMLPEGYKVVSLPESSVVKLGEDDGEFEFILNASGNIIRLSSLIMIKKTAFLPQEYDFLKKFYTNIIKKHGEAIVLEKTIEDGNSELTESGR</sequence>
<organism evidence="1 2">
    <name type="scientific">Christiangramia echinicola</name>
    <dbReference type="NCBI Taxonomy" id="279359"/>
    <lineage>
        <taxon>Bacteria</taxon>
        <taxon>Pseudomonadati</taxon>
        <taxon>Bacteroidota</taxon>
        <taxon>Flavobacteriia</taxon>
        <taxon>Flavobacteriales</taxon>
        <taxon>Flavobacteriaceae</taxon>
        <taxon>Christiangramia</taxon>
    </lineage>
</organism>
<accession>A0A1H1LI01</accession>
<dbReference type="Gene3D" id="3.10.620.30">
    <property type="match status" value="1"/>
</dbReference>
<protein>
    <submittedName>
        <fullName evidence="1">Uncharacterized protein</fullName>
    </submittedName>
</protein>